<sequence>MCYIVDYTKQNVNNVDNINKSSSSIDRIIDTRKAPFDNCVEFCCTRARSNERGRCPSPILPIPPPLLLLPPNT</sequence>
<comment type="caution">
    <text evidence="1">The sequence shown here is derived from an EMBL/GenBank/DDBJ whole genome shotgun (WGS) entry which is preliminary data.</text>
</comment>
<evidence type="ECO:0000313" key="1">
    <source>
        <dbReference type="EMBL" id="KAH9425340.1"/>
    </source>
</evidence>
<dbReference type="Proteomes" id="UP000887458">
    <property type="component" value="Unassembled WGS sequence"/>
</dbReference>
<dbReference type="EMBL" id="NJHN03000018">
    <property type="protein sequence ID" value="KAH9425340.1"/>
    <property type="molecule type" value="Genomic_DNA"/>
</dbReference>
<name>A0ABQ8JSC9_DERPT</name>
<reference evidence="1 2" key="2">
    <citation type="journal article" date="2022" name="Mol. Biol. Evol.">
        <title>Comparative Genomics Reveals Insights into the Divergent Evolution of Astigmatic Mites and Household Pest Adaptations.</title>
        <authorList>
            <person name="Xiong Q."/>
            <person name="Wan A.T."/>
            <person name="Liu X."/>
            <person name="Fung C.S."/>
            <person name="Xiao X."/>
            <person name="Malainual N."/>
            <person name="Hou J."/>
            <person name="Wang L."/>
            <person name="Wang M."/>
            <person name="Yang K.Y."/>
            <person name="Cui Y."/>
            <person name="Leung E.L."/>
            <person name="Nong W."/>
            <person name="Shin S.K."/>
            <person name="Au S.W."/>
            <person name="Jeong K.Y."/>
            <person name="Chew F.T."/>
            <person name="Hui J.H."/>
            <person name="Leung T.F."/>
            <person name="Tungtrongchitr A."/>
            <person name="Zhong N."/>
            <person name="Liu Z."/>
            <person name="Tsui S.K."/>
        </authorList>
    </citation>
    <scope>NUCLEOTIDE SEQUENCE [LARGE SCALE GENOMIC DNA]</scope>
    <source>
        <strain evidence="1">Derp</strain>
    </source>
</reference>
<reference evidence="1 2" key="1">
    <citation type="journal article" date="2018" name="J. Allergy Clin. Immunol.">
        <title>High-quality assembly of Dermatophagoides pteronyssinus genome and transcriptome reveals a wide range of novel allergens.</title>
        <authorList>
            <person name="Liu X.Y."/>
            <person name="Yang K.Y."/>
            <person name="Wang M.Q."/>
            <person name="Kwok J.S."/>
            <person name="Zeng X."/>
            <person name="Yang Z."/>
            <person name="Xiao X.J."/>
            <person name="Lau C.P."/>
            <person name="Li Y."/>
            <person name="Huang Z.M."/>
            <person name="Ba J.G."/>
            <person name="Yim A.K."/>
            <person name="Ouyang C.Y."/>
            <person name="Ngai S.M."/>
            <person name="Chan T.F."/>
            <person name="Leung E.L."/>
            <person name="Liu L."/>
            <person name="Liu Z.G."/>
            <person name="Tsui S.K."/>
        </authorList>
    </citation>
    <scope>NUCLEOTIDE SEQUENCE [LARGE SCALE GENOMIC DNA]</scope>
    <source>
        <strain evidence="1">Derp</strain>
    </source>
</reference>
<evidence type="ECO:0000313" key="2">
    <source>
        <dbReference type="Proteomes" id="UP000887458"/>
    </source>
</evidence>
<gene>
    <name evidence="1" type="ORF">DERP_005945</name>
</gene>
<organism evidence="1 2">
    <name type="scientific">Dermatophagoides pteronyssinus</name>
    <name type="common">European house dust mite</name>
    <dbReference type="NCBI Taxonomy" id="6956"/>
    <lineage>
        <taxon>Eukaryota</taxon>
        <taxon>Metazoa</taxon>
        <taxon>Ecdysozoa</taxon>
        <taxon>Arthropoda</taxon>
        <taxon>Chelicerata</taxon>
        <taxon>Arachnida</taxon>
        <taxon>Acari</taxon>
        <taxon>Acariformes</taxon>
        <taxon>Sarcoptiformes</taxon>
        <taxon>Astigmata</taxon>
        <taxon>Psoroptidia</taxon>
        <taxon>Analgoidea</taxon>
        <taxon>Pyroglyphidae</taxon>
        <taxon>Dermatophagoidinae</taxon>
        <taxon>Dermatophagoides</taxon>
    </lineage>
</organism>
<protein>
    <submittedName>
        <fullName evidence="1">Uncharacterized protein</fullName>
    </submittedName>
</protein>
<proteinExistence type="predicted"/>
<accession>A0ABQ8JSC9</accession>
<keyword evidence="2" id="KW-1185">Reference proteome</keyword>